<accession>A0AAN6PZT6</accession>
<feature type="region of interest" description="Disordered" evidence="1">
    <location>
        <begin position="29"/>
        <end position="109"/>
    </location>
</feature>
<name>A0AAN6PZT6_9PEZI</name>
<keyword evidence="3" id="KW-1185">Reference proteome</keyword>
<reference evidence="2" key="1">
    <citation type="journal article" date="2023" name="Mol. Phylogenet. Evol.">
        <title>Genome-scale phylogeny and comparative genomics of the fungal order Sordariales.</title>
        <authorList>
            <person name="Hensen N."/>
            <person name="Bonometti L."/>
            <person name="Westerberg I."/>
            <person name="Brannstrom I.O."/>
            <person name="Guillou S."/>
            <person name="Cros-Aarteil S."/>
            <person name="Calhoun S."/>
            <person name="Haridas S."/>
            <person name="Kuo A."/>
            <person name="Mondo S."/>
            <person name="Pangilinan J."/>
            <person name="Riley R."/>
            <person name="LaButti K."/>
            <person name="Andreopoulos B."/>
            <person name="Lipzen A."/>
            <person name="Chen C."/>
            <person name="Yan M."/>
            <person name="Daum C."/>
            <person name="Ng V."/>
            <person name="Clum A."/>
            <person name="Steindorff A."/>
            <person name="Ohm R.A."/>
            <person name="Martin F."/>
            <person name="Silar P."/>
            <person name="Natvig D.O."/>
            <person name="Lalanne C."/>
            <person name="Gautier V."/>
            <person name="Ament-Velasquez S.L."/>
            <person name="Kruys A."/>
            <person name="Hutchinson M.I."/>
            <person name="Powell A.J."/>
            <person name="Barry K."/>
            <person name="Miller A.N."/>
            <person name="Grigoriev I.V."/>
            <person name="Debuchy R."/>
            <person name="Gladieux P."/>
            <person name="Hiltunen Thoren M."/>
            <person name="Johannesson H."/>
        </authorList>
    </citation>
    <scope>NUCLEOTIDE SEQUENCE</scope>
    <source>
        <strain evidence="2">CBS 757.83</strain>
    </source>
</reference>
<protein>
    <submittedName>
        <fullName evidence="2">Uncharacterized protein</fullName>
    </submittedName>
</protein>
<evidence type="ECO:0000313" key="2">
    <source>
        <dbReference type="EMBL" id="KAK4100980.1"/>
    </source>
</evidence>
<gene>
    <name evidence="2" type="ORF">N658DRAFT_75884</name>
</gene>
<feature type="compositionally biased region" description="Polar residues" evidence="1">
    <location>
        <begin position="57"/>
        <end position="67"/>
    </location>
</feature>
<evidence type="ECO:0000313" key="3">
    <source>
        <dbReference type="Proteomes" id="UP001305647"/>
    </source>
</evidence>
<dbReference type="AlphaFoldDB" id="A0AAN6PZT6"/>
<dbReference type="EMBL" id="MU863637">
    <property type="protein sequence ID" value="KAK4100980.1"/>
    <property type="molecule type" value="Genomic_DNA"/>
</dbReference>
<organism evidence="2 3">
    <name type="scientific">Parathielavia hyrcaniae</name>
    <dbReference type="NCBI Taxonomy" id="113614"/>
    <lineage>
        <taxon>Eukaryota</taxon>
        <taxon>Fungi</taxon>
        <taxon>Dikarya</taxon>
        <taxon>Ascomycota</taxon>
        <taxon>Pezizomycotina</taxon>
        <taxon>Sordariomycetes</taxon>
        <taxon>Sordariomycetidae</taxon>
        <taxon>Sordariales</taxon>
        <taxon>Chaetomiaceae</taxon>
        <taxon>Parathielavia</taxon>
    </lineage>
</organism>
<comment type="caution">
    <text evidence="2">The sequence shown here is derived from an EMBL/GenBank/DDBJ whole genome shotgun (WGS) entry which is preliminary data.</text>
</comment>
<sequence>MRETRAHPYCCEQQRLQSRLLLCASIDWNSGRPRLPPPRQTGQNPQHGHPHFEQHDSQSCTSSQQLARDQMARDVGQMLRDQALGSDRHLKAVGSHGSLTKSVCKATTP</sequence>
<reference evidence="2" key="2">
    <citation type="submission" date="2023-05" db="EMBL/GenBank/DDBJ databases">
        <authorList>
            <consortium name="Lawrence Berkeley National Laboratory"/>
            <person name="Steindorff A."/>
            <person name="Hensen N."/>
            <person name="Bonometti L."/>
            <person name="Westerberg I."/>
            <person name="Brannstrom I.O."/>
            <person name="Guillou S."/>
            <person name="Cros-Aarteil S."/>
            <person name="Calhoun S."/>
            <person name="Haridas S."/>
            <person name="Kuo A."/>
            <person name="Mondo S."/>
            <person name="Pangilinan J."/>
            <person name="Riley R."/>
            <person name="Labutti K."/>
            <person name="Andreopoulos B."/>
            <person name="Lipzen A."/>
            <person name="Chen C."/>
            <person name="Yanf M."/>
            <person name="Daum C."/>
            <person name="Ng V."/>
            <person name="Clum A."/>
            <person name="Ohm R."/>
            <person name="Martin F."/>
            <person name="Silar P."/>
            <person name="Natvig D."/>
            <person name="Lalanne C."/>
            <person name="Gautier V."/>
            <person name="Ament-Velasquez S.L."/>
            <person name="Kruys A."/>
            <person name="Hutchinson M.I."/>
            <person name="Powell A.J."/>
            <person name="Barry K."/>
            <person name="Miller A.N."/>
            <person name="Grigoriev I.V."/>
            <person name="Debuchy R."/>
            <person name="Gladieux P."/>
            <person name="Thoren M.H."/>
            <person name="Johannesson H."/>
        </authorList>
    </citation>
    <scope>NUCLEOTIDE SEQUENCE</scope>
    <source>
        <strain evidence="2">CBS 757.83</strain>
    </source>
</reference>
<feature type="compositionally biased region" description="Polar residues" evidence="1">
    <location>
        <begin position="97"/>
        <end position="109"/>
    </location>
</feature>
<evidence type="ECO:0000256" key="1">
    <source>
        <dbReference type="SAM" id="MobiDB-lite"/>
    </source>
</evidence>
<proteinExistence type="predicted"/>
<dbReference type="Proteomes" id="UP001305647">
    <property type="component" value="Unassembled WGS sequence"/>
</dbReference>